<dbReference type="PANTHER" id="PTHR42760:SF135">
    <property type="entry name" value="BLL7886 PROTEIN"/>
    <property type="match status" value="1"/>
</dbReference>
<comment type="similarity">
    <text evidence="1">Belongs to the short-chain dehydrogenases/reductases (SDR) family.</text>
</comment>
<dbReference type="EMBL" id="CP023284">
    <property type="protein sequence ID" value="ATA56682.1"/>
    <property type="molecule type" value="Genomic_DNA"/>
</dbReference>
<dbReference type="InterPro" id="IPR036291">
    <property type="entry name" value="NAD(P)-bd_dom_sf"/>
</dbReference>
<dbReference type="PRINTS" id="PR00081">
    <property type="entry name" value="GDHRDH"/>
</dbReference>
<accession>A0A250DR03</accession>
<dbReference type="NCBIfam" id="NF005559">
    <property type="entry name" value="PRK07231.1"/>
    <property type="match status" value="1"/>
</dbReference>
<dbReference type="PANTHER" id="PTHR42760">
    <property type="entry name" value="SHORT-CHAIN DEHYDROGENASES/REDUCTASES FAMILY MEMBER"/>
    <property type="match status" value="1"/>
</dbReference>
<protein>
    <submittedName>
        <fullName evidence="2">3-oxoacyl-ACP reductase</fullName>
    </submittedName>
</protein>
<name>A0A250DR03_9BURK</name>
<gene>
    <name evidence="2" type="ORF">CKY39_28220</name>
</gene>
<dbReference type="Pfam" id="PF13561">
    <property type="entry name" value="adh_short_C2"/>
    <property type="match status" value="1"/>
</dbReference>
<dbReference type="SUPFAM" id="SSF51735">
    <property type="entry name" value="NAD(P)-binding Rossmann-fold domains"/>
    <property type="match status" value="1"/>
</dbReference>
<dbReference type="Proteomes" id="UP000217154">
    <property type="component" value="Chromosome"/>
</dbReference>
<evidence type="ECO:0000256" key="1">
    <source>
        <dbReference type="ARBA" id="ARBA00006484"/>
    </source>
</evidence>
<sequence>MPFPPHVAPRLLEGRLALITGAGQGNGRALALGLAQAGARVVVTDMNEATVAETAQLVRAEGGEAWSFVLDVTAPEACQALAARVAQEVGNVDLLVNNAGIIIRETTSSPNAAANWKKTIDVNVHGTFNTTLAFIPVLKQTKGSIINIASIAAYAGQAASLGYSPSKGAIKMLTQSLAQELAPAGVRVNALAPGVIETPMTAATRENPQRLESFMTRIPLGRVGQTEDLVGPVIFLASDMSRYVTGITLPVDGGFLAV</sequence>
<proteinExistence type="inferred from homology"/>
<dbReference type="GO" id="GO:0016616">
    <property type="term" value="F:oxidoreductase activity, acting on the CH-OH group of donors, NAD or NADP as acceptor"/>
    <property type="evidence" value="ECO:0007669"/>
    <property type="project" value="TreeGrafter"/>
</dbReference>
<dbReference type="Gene3D" id="3.40.50.720">
    <property type="entry name" value="NAD(P)-binding Rossmann-like Domain"/>
    <property type="match status" value="1"/>
</dbReference>
<evidence type="ECO:0000313" key="3">
    <source>
        <dbReference type="Proteomes" id="UP000217154"/>
    </source>
</evidence>
<dbReference type="PRINTS" id="PR00080">
    <property type="entry name" value="SDRFAMILY"/>
</dbReference>
<dbReference type="FunFam" id="3.40.50.720:FF:000084">
    <property type="entry name" value="Short-chain dehydrogenase reductase"/>
    <property type="match status" value="1"/>
</dbReference>
<dbReference type="GO" id="GO:0030497">
    <property type="term" value="P:fatty acid elongation"/>
    <property type="evidence" value="ECO:0007669"/>
    <property type="project" value="TreeGrafter"/>
</dbReference>
<evidence type="ECO:0000313" key="2">
    <source>
        <dbReference type="EMBL" id="ATA56682.1"/>
    </source>
</evidence>
<organism evidence="2 3">
    <name type="scientific">Variovorax boronicumulans</name>
    <dbReference type="NCBI Taxonomy" id="436515"/>
    <lineage>
        <taxon>Bacteria</taxon>
        <taxon>Pseudomonadati</taxon>
        <taxon>Pseudomonadota</taxon>
        <taxon>Betaproteobacteria</taxon>
        <taxon>Burkholderiales</taxon>
        <taxon>Comamonadaceae</taxon>
        <taxon>Variovorax</taxon>
    </lineage>
</organism>
<dbReference type="AlphaFoldDB" id="A0A250DR03"/>
<dbReference type="RefSeq" id="WP_095746777.1">
    <property type="nucleotide sequence ID" value="NZ_CP023284.1"/>
</dbReference>
<dbReference type="InterPro" id="IPR002347">
    <property type="entry name" value="SDR_fam"/>
</dbReference>
<dbReference type="KEGG" id="vbo:CKY39_28220"/>
<reference evidence="2 3" key="1">
    <citation type="submission" date="2017-09" db="EMBL/GenBank/DDBJ databases">
        <title>The diverse metabolic capabilities of V. boronicumulans make it an excellent choice for continued studies on novel biodegradation.</title>
        <authorList>
            <person name="Sun S."/>
        </authorList>
    </citation>
    <scope>NUCLEOTIDE SEQUENCE [LARGE SCALE GENOMIC DNA]</scope>
    <source>
        <strain evidence="2 3">J1</strain>
    </source>
</reference>